<name>A0A1F7GYA3_9BACT</name>
<reference evidence="6 7" key="1">
    <citation type="journal article" date="2016" name="Nat. Commun.">
        <title>Thousands of microbial genomes shed light on interconnected biogeochemical processes in an aquifer system.</title>
        <authorList>
            <person name="Anantharaman K."/>
            <person name="Brown C.T."/>
            <person name="Hug L.A."/>
            <person name="Sharon I."/>
            <person name="Castelle C.J."/>
            <person name="Probst A.J."/>
            <person name="Thomas B.C."/>
            <person name="Singh A."/>
            <person name="Wilkins M.J."/>
            <person name="Karaoz U."/>
            <person name="Brodie E.L."/>
            <person name="Williams K.H."/>
            <person name="Hubbard S.S."/>
            <person name="Banfield J.F."/>
        </authorList>
    </citation>
    <scope>NUCLEOTIDE SEQUENCE [LARGE SCALE GENOMIC DNA]</scope>
</reference>
<evidence type="ECO:0000256" key="4">
    <source>
        <dbReference type="ARBA" id="ARBA00023172"/>
    </source>
</evidence>
<organism evidence="6 7">
    <name type="scientific">Candidatus Roizmanbacteria bacterium RIFCSPHIGHO2_02_FULL_37_24</name>
    <dbReference type="NCBI Taxonomy" id="1802037"/>
    <lineage>
        <taxon>Bacteria</taxon>
        <taxon>Candidatus Roizmaniibacteriota</taxon>
    </lineage>
</organism>
<keyword evidence="5" id="KW-0812">Transmembrane</keyword>
<keyword evidence="3" id="KW-0175">Coiled coil</keyword>
<comment type="similarity">
    <text evidence="2">Belongs to the RmuC family.</text>
</comment>
<sequence length="369" mass="42921">MSNDILLGLLIGAVIAAGFLWFLQKRREKDGLPDAIAKHLAELIPQYMKDAREQLIQLAEERLGGERKAISTDLENKRKTIERMVDTIQKELRDTDRTSQSILQQMKDHQKITQELSVTTEGLKKVLTNNQLRGQFGEQVAEDLLKMVGFVKGVDFEFNKAQDSRSTRPDFTIFLPDKTKINVDVKFPYANLQRATETEDRASKQQFLKAFAKDVKEKISQVTTRDYINPEERTVDFVILFVPNEMIFSYIYDKMNEIWREAMVKKVILAGPFSFTAILRMVRQAYDNFRYQKNIHQIVAHVREFEKQFDLYNEEFDKLGNQIQTVSSTFHKVETTRTRQLSKVVEKIQLESGEEDKTLLIEKTGETIH</sequence>
<dbReference type="Proteomes" id="UP000177159">
    <property type="component" value="Unassembled WGS sequence"/>
</dbReference>
<gene>
    <name evidence="6" type="ORF">A3C24_02880</name>
</gene>
<evidence type="ECO:0008006" key="8">
    <source>
        <dbReference type="Google" id="ProtNLM"/>
    </source>
</evidence>
<evidence type="ECO:0000313" key="7">
    <source>
        <dbReference type="Proteomes" id="UP000177159"/>
    </source>
</evidence>
<dbReference type="AlphaFoldDB" id="A0A1F7GYA3"/>
<accession>A0A1F7GYA3</accession>
<dbReference type="PANTHER" id="PTHR30563">
    <property type="entry name" value="DNA RECOMBINATION PROTEIN RMUC"/>
    <property type="match status" value="1"/>
</dbReference>
<protein>
    <recommendedName>
        <fullName evidence="8">Recombinase RmuC</fullName>
    </recommendedName>
</protein>
<keyword evidence="4" id="KW-0233">DNA recombination</keyword>
<dbReference type="Pfam" id="PF02646">
    <property type="entry name" value="RmuC"/>
    <property type="match status" value="1"/>
</dbReference>
<keyword evidence="5" id="KW-0472">Membrane</keyword>
<dbReference type="EMBL" id="MFZM01000013">
    <property type="protein sequence ID" value="OGK24009.1"/>
    <property type="molecule type" value="Genomic_DNA"/>
</dbReference>
<keyword evidence="5" id="KW-1133">Transmembrane helix</keyword>
<evidence type="ECO:0000256" key="1">
    <source>
        <dbReference type="ARBA" id="ARBA00003416"/>
    </source>
</evidence>
<evidence type="ECO:0000256" key="5">
    <source>
        <dbReference type="SAM" id="Phobius"/>
    </source>
</evidence>
<comment type="caution">
    <text evidence="6">The sequence shown here is derived from an EMBL/GenBank/DDBJ whole genome shotgun (WGS) entry which is preliminary data.</text>
</comment>
<feature type="transmembrane region" description="Helical" evidence="5">
    <location>
        <begin position="6"/>
        <end position="23"/>
    </location>
</feature>
<dbReference type="GO" id="GO:0006310">
    <property type="term" value="P:DNA recombination"/>
    <property type="evidence" value="ECO:0007669"/>
    <property type="project" value="UniProtKB-KW"/>
</dbReference>
<proteinExistence type="inferred from homology"/>
<evidence type="ECO:0000256" key="3">
    <source>
        <dbReference type="ARBA" id="ARBA00023054"/>
    </source>
</evidence>
<evidence type="ECO:0000256" key="2">
    <source>
        <dbReference type="ARBA" id="ARBA00009840"/>
    </source>
</evidence>
<dbReference type="PANTHER" id="PTHR30563:SF0">
    <property type="entry name" value="DNA RECOMBINATION PROTEIN RMUC"/>
    <property type="match status" value="1"/>
</dbReference>
<comment type="function">
    <text evidence="1">Involved in DNA recombination.</text>
</comment>
<dbReference type="InterPro" id="IPR003798">
    <property type="entry name" value="DNA_recombination_RmuC"/>
</dbReference>
<evidence type="ECO:0000313" key="6">
    <source>
        <dbReference type="EMBL" id="OGK24009.1"/>
    </source>
</evidence>